<organism evidence="5 6">
    <name type="scientific">Rhizocola hellebori</name>
    <dbReference type="NCBI Taxonomy" id="1392758"/>
    <lineage>
        <taxon>Bacteria</taxon>
        <taxon>Bacillati</taxon>
        <taxon>Actinomycetota</taxon>
        <taxon>Actinomycetes</taxon>
        <taxon>Micromonosporales</taxon>
        <taxon>Micromonosporaceae</taxon>
        <taxon>Rhizocola</taxon>
    </lineage>
</organism>
<dbReference type="EMBL" id="BONY01000071">
    <property type="protein sequence ID" value="GIH09587.1"/>
    <property type="molecule type" value="Genomic_DNA"/>
</dbReference>
<dbReference type="RefSeq" id="WP_239124318.1">
    <property type="nucleotide sequence ID" value="NZ_BONY01000071.1"/>
</dbReference>
<reference evidence="5" key="1">
    <citation type="submission" date="2021-01" db="EMBL/GenBank/DDBJ databases">
        <title>Whole genome shotgun sequence of Rhizocola hellebori NBRC 109834.</title>
        <authorList>
            <person name="Komaki H."/>
            <person name="Tamura T."/>
        </authorList>
    </citation>
    <scope>NUCLEOTIDE SEQUENCE</scope>
    <source>
        <strain evidence="5">NBRC 109834</strain>
    </source>
</reference>
<dbReference type="AlphaFoldDB" id="A0A8J3QGC2"/>
<dbReference type="InterPro" id="IPR039422">
    <property type="entry name" value="MarR/SlyA-like"/>
</dbReference>
<dbReference type="Gene3D" id="1.10.10.10">
    <property type="entry name" value="Winged helix-like DNA-binding domain superfamily/Winged helix DNA-binding domain"/>
    <property type="match status" value="1"/>
</dbReference>
<dbReference type="SMART" id="SM00347">
    <property type="entry name" value="HTH_MARR"/>
    <property type="match status" value="1"/>
</dbReference>
<evidence type="ECO:0000256" key="3">
    <source>
        <dbReference type="ARBA" id="ARBA00023163"/>
    </source>
</evidence>
<dbReference type="PROSITE" id="PS50995">
    <property type="entry name" value="HTH_MARR_2"/>
    <property type="match status" value="1"/>
</dbReference>
<evidence type="ECO:0000259" key="4">
    <source>
        <dbReference type="PROSITE" id="PS50995"/>
    </source>
</evidence>
<dbReference type="SUPFAM" id="SSF46785">
    <property type="entry name" value="Winged helix' DNA-binding domain"/>
    <property type="match status" value="1"/>
</dbReference>
<dbReference type="PANTHER" id="PTHR33164">
    <property type="entry name" value="TRANSCRIPTIONAL REGULATOR, MARR FAMILY"/>
    <property type="match status" value="1"/>
</dbReference>
<keyword evidence="1" id="KW-0805">Transcription regulation</keyword>
<dbReference type="InterPro" id="IPR036388">
    <property type="entry name" value="WH-like_DNA-bd_sf"/>
</dbReference>
<dbReference type="InterPro" id="IPR000835">
    <property type="entry name" value="HTH_MarR-typ"/>
</dbReference>
<evidence type="ECO:0000313" key="6">
    <source>
        <dbReference type="Proteomes" id="UP000612899"/>
    </source>
</evidence>
<dbReference type="Proteomes" id="UP000612899">
    <property type="component" value="Unassembled WGS sequence"/>
</dbReference>
<dbReference type="GO" id="GO:0006950">
    <property type="term" value="P:response to stress"/>
    <property type="evidence" value="ECO:0007669"/>
    <property type="project" value="TreeGrafter"/>
</dbReference>
<dbReference type="Pfam" id="PF12802">
    <property type="entry name" value="MarR_2"/>
    <property type="match status" value="1"/>
</dbReference>
<dbReference type="InterPro" id="IPR036390">
    <property type="entry name" value="WH_DNA-bd_sf"/>
</dbReference>
<dbReference type="GO" id="GO:0003700">
    <property type="term" value="F:DNA-binding transcription factor activity"/>
    <property type="evidence" value="ECO:0007669"/>
    <property type="project" value="InterPro"/>
</dbReference>
<proteinExistence type="predicted"/>
<accession>A0A8J3QGC2</accession>
<protein>
    <recommendedName>
        <fullName evidence="4">HTH marR-type domain-containing protein</fullName>
    </recommendedName>
</protein>
<gene>
    <name evidence="5" type="ORF">Rhe02_76540</name>
</gene>
<comment type="caution">
    <text evidence="5">The sequence shown here is derived from an EMBL/GenBank/DDBJ whole genome shotgun (WGS) entry which is preliminary data.</text>
</comment>
<keyword evidence="2" id="KW-0238">DNA-binding</keyword>
<dbReference type="PANTHER" id="PTHR33164:SF64">
    <property type="entry name" value="TRANSCRIPTIONAL REGULATOR SLYA"/>
    <property type="match status" value="1"/>
</dbReference>
<keyword evidence="6" id="KW-1185">Reference proteome</keyword>
<name>A0A8J3QGC2_9ACTN</name>
<feature type="domain" description="HTH marR-type" evidence="4">
    <location>
        <begin position="5"/>
        <end position="137"/>
    </location>
</feature>
<evidence type="ECO:0000256" key="1">
    <source>
        <dbReference type="ARBA" id="ARBA00023015"/>
    </source>
</evidence>
<evidence type="ECO:0000256" key="2">
    <source>
        <dbReference type="ARBA" id="ARBA00023125"/>
    </source>
</evidence>
<sequence>MGGQTGDIVVLLARAEKLVARRLAAVLENERLTVPGWRVLTLLADGLGHPMTEVADHCLLPPGSLTKLVDQLAEDNLVYRRIDPADRRRIRAFLTRRGRETQARVALDLELDLAGACPAELAGHLATLITALESAQPAAPALPRR</sequence>
<evidence type="ECO:0000313" key="5">
    <source>
        <dbReference type="EMBL" id="GIH09587.1"/>
    </source>
</evidence>
<dbReference type="GO" id="GO:0003677">
    <property type="term" value="F:DNA binding"/>
    <property type="evidence" value="ECO:0007669"/>
    <property type="project" value="UniProtKB-KW"/>
</dbReference>
<keyword evidence="3" id="KW-0804">Transcription</keyword>